<dbReference type="OrthoDB" id="361630at2759"/>
<evidence type="ECO:0000256" key="10">
    <source>
        <dbReference type="ARBA" id="ARBA00044200"/>
    </source>
</evidence>
<dbReference type="CDD" id="cd03702">
    <property type="entry name" value="IF2_mtIF2_II"/>
    <property type="match status" value="1"/>
</dbReference>
<dbReference type="Gene3D" id="2.40.30.10">
    <property type="entry name" value="Translation factors"/>
    <property type="match status" value="2"/>
</dbReference>
<dbReference type="InterPro" id="IPR023115">
    <property type="entry name" value="TIF_IF2_dom3"/>
</dbReference>
<evidence type="ECO:0000256" key="8">
    <source>
        <dbReference type="ARBA" id="ARBA00023134"/>
    </source>
</evidence>
<dbReference type="PANTHER" id="PTHR43381">
    <property type="entry name" value="TRANSLATION INITIATION FACTOR IF-2-RELATED"/>
    <property type="match status" value="1"/>
</dbReference>
<dbReference type="CDD" id="cd03692">
    <property type="entry name" value="mtIF2_IVc"/>
    <property type="match status" value="1"/>
</dbReference>
<evidence type="ECO:0000256" key="5">
    <source>
        <dbReference type="ARBA" id="ARBA00022917"/>
    </source>
</evidence>
<dbReference type="Pfam" id="PF11987">
    <property type="entry name" value="IF-2"/>
    <property type="match status" value="1"/>
</dbReference>
<dbReference type="InterPro" id="IPR036925">
    <property type="entry name" value="TIF_IF2_dom3_sf"/>
</dbReference>
<evidence type="ECO:0000256" key="4">
    <source>
        <dbReference type="ARBA" id="ARBA00022741"/>
    </source>
</evidence>
<evidence type="ECO:0000313" key="12">
    <source>
        <dbReference type="EMBL" id="SGZ38876.1"/>
    </source>
</evidence>
<dbReference type="FunFam" id="3.40.50.300:FF:000019">
    <property type="entry name" value="Translation initiation factor IF-2"/>
    <property type="match status" value="1"/>
</dbReference>
<dbReference type="CDD" id="cd01887">
    <property type="entry name" value="IF2_eIF5B"/>
    <property type="match status" value="1"/>
</dbReference>
<dbReference type="PROSITE" id="PS51722">
    <property type="entry name" value="G_TR_2"/>
    <property type="match status" value="1"/>
</dbReference>
<dbReference type="Pfam" id="PF00009">
    <property type="entry name" value="GTP_EFTU"/>
    <property type="match status" value="1"/>
</dbReference>
<reference evidence="13" key="1">
    <citation type="submission" date="2016-11" db="EMBL/GenBank/DDBJ databases">
        <authorList>
            <person name="Guldener U."/>
        </authorList>
    </citation>
    <scope>NUCLEOTIDE SEQUENCE [LARGE SCALE GENOMIC DNA]</scope>
</reference>
<dbReference type="SUPFAM" id="SSF52156">
    <property type="entry name" value="Initiation factor IF2/eIF5b, domain 3"/>
    <property type="match status" value="1"/>
</dbReference>
<proteinExistence type="inferred from homology"/>
<dbReference type="GO" id="GO:0005739">
    <property type="term" value="C:mitochondrion"/>
    <property type="evidence" value="ECO:0007669"/>
    <property type="project" value="UniProtKB-SubCell"/>
</dbReference>
<dbReference type="SUPFAM" id="SSF50447">
    <property type="entry name" value="Translation proteins"/>
    <property type="match status" value="2"/>
</dbReference>
<sequence length="700" mass="79266">MIGYRFLKVNTQAYKPRYVSLNSVSKGFFSTTRCTYAYKKQQKNNYTKRVQKKPLDFVIPPFITLSNLATLMKVKYDYLIKKMISLKFGNNLSGKYILTREYIELILEEFNYDLKNEDLNIRSSENIYEELRDPVQPNYLKPRPPIITIMGHVDHGKTTLLDYLRRTDVVSGEHGGITQHIGAFKVITPVTKSTLTFLDTPGHSAFLKMRERGAKTTDIVVLVVDCDDLIMEQTKEAINHIKNNVELQTPENPDVTSRLVVAMSKIDKISDKRLRSKKIDDLKLQLSNLGIPMEGMGGDVPVVPISAKTGENMELLEENLVLLGEVLDLKAENSSTQMSEGIIIESNKDSKKGIMATALVKRGILKTSSVIICGNTYCRIRRMDDDKNNMVKTAAPADVVQIFGWKDVPVVGDMFIQVKHEKIAKKYTTERINLINEENEAAAISDVNEKNFINQEKKRIEKRDKHKSYNDSYYQNEDAQEVEDGPVKCNYIIKGDVLGSVEAIKDCLLPMKNNEVECKIISQSVGNPTISDFELAKTFNASIICFNLNNDAEIDNLCKSYPEIQIKKHNVIYHLLEEITEDLTNNLKPIFEDKEVFKVNILKELSFKVKNKQIKVAGCKVSDGLFKKSSLVSVKRNSPNGLVEVFSGKILTLKRNADDAKEVNKGVECACTFENFTDFKEGDIIVGIEKTPIQRHFIPA</sequence>
<keyword evidence="4" id="KW-0547">Nucleotide-binding</keyword>
<dbReference type="InterPro" id="IPR044145">
    <property type="entry name" value="IF2_II"/>
</dbReference>
<evidence type="ECO:0000256" key="7">
    <source>
        <dbReference type="ARBA" id="ARBA00023128"/>
    </source>
</evidence>
<dbReference type="Proteomes" id="UP000183365">
    <property type="component" value="Unassembled WGS sequence"/>
</dbReference>
<dbReference type="InterPro" id="IPR027417">
    <property type="entry name" value="P-loop_NTPase"/>
</dbReference>
<evidence type="ECO:0000313" key="13">
    <source>
        <dbReference type="Proteomes" id="UP000183365"/>
    </source>
</evidence>
<dbReference type="GO" id="GO:0003743">
    <property type="term" value="F:translation initiation factor activity"/>
    <property type="evidence" value="ECO:0007669"/>
    <property type="project" value="UniProtKB-KW"/>
</dbReference>
<dbReference type="SUPFAM" id="SSF52540">
    <property type="entry name" value="P-loop containing nucleoside triphosphate hydrolases"/>
    <property type="match status" value="1"/>
</dbReference>
<accession>A0A1L0AZA4</accession>
<evidence type="ECO:0000256" key="2">
    <source>
        <dbReference type="ARBA" id="ARBA00007733"/>
    </source>
</evidence>
<dbReference type="FunFam" id="2.40.30.10:FF:000008">
    <property type="entry name" value="Translation initiation factor IF-2"/>
    <property type="match status" value="1"/>
</dbReference>
<dbReference type="InterPro" id="IPR000178">
    <property type="entry name" value="TF_IF2_bacterial-like"/>
</dbReference>
<keyword evidence="3 12" id="KW-0396">Initiation factor</keyword>
<evidence type="ECO:0000259" key="11">
    <source>
        <dbReference type="PROSITE" id="PS51722"/>
    </source>
</evidence>
<protein>
    <recommendedName>
        <fullName evidence="10">Translation initiation factor IF-2, mitochondrial</fullName>
    </recommendedName>
</protein>
<name>A0A1L0AZA4_9ASCO</name>
<evidence type="ECO:0000256" key="1">
    <source>
        <dbReference type="ARBA" id="ARBA00004173"/>
    </source>
</evidence>
<dbReference type="GO" id="GO:0003924">
    <property type="term" value="F:GTPase activity"/>
    <property type="evidence" value="ECO:0007669"/>
    <property type="project" value="EnsemblFungi"/>
</dbReference>
<dbReference type="GO" id="GO:0005525">
    <property type="term" value="F:GTP binding"/>
    <property type="evidence" value="ECO:0007669"/>
    <property type="project" value="UniProtKB-KW"/>
</dbReference>
<dbReference type="Gene3D" id="3.40.50.300">
    <property type="entry name" value="P-loop containing nucleotide triphosphate hydrolases"/>
    <property type="match status" value="1"/>
</dbReference>
<feature type="domain" description="Tr-type G" evidence="11">
    <location>
        <begin position="142"/>
        <end position="330"/>
    </location>
</feature>
<gene>
    <name evidence="12" type="ORF">HGUI_01076</name>
</gene>
<dbReference type="InterPro" id="IPR000795">
    <property type="entry name" value="T_Tr_GTP-bd_dom"/>
</dbReference>
<keyword evidence="13" id="KW-1185">Reference proteome</keyword>
<comment type="subcellular location">
    <subcellularLocation>
        <location evidence="1">Mitochondrion</location>
    </subcellularLocation>
</comment>
<keyword evidence="6" id="KW-0809">Transit peptide</keyword>
<comment type="function">
    <text evidence="9">One of the essential components for the initiation of protein synthesis. Protects formylmethionyl-tRNA from spontaneous hydrolysis and promotes its binding to the 30S ribosomal subunits. Also involved in the hydrolysis of GTP during the formation of the 70S ribosomal complex.</text>
</comment>
<evidence type="ECO:0000256" key="6">
    <source>
        <dbReference type="ARBA" id="ARBA00022946"/>
    </source>
</evidence>
<keyword evidence="8" id="KW-0342">GTP-binding</keyword>
<dbReference type="GO" id="GO:0000049">
    <property type="term" value="F:tRNA binding"/>
    <property type="evidence" value="ECO:0007669"/>
    <property type="project" value="EnsemblFungi"/>
</dbReference>
<dbReference type="GO" id="GO:0032543">
    <property type="term" value="P:mitochondrial translation"/>
    <property type="evidence" value="ECO:0007669"/>
    <property type="project" value="EnsemblFungi"/>
</dbReference>
<evidence type="ECO:0000256" key="3">
    <source>
        <dbReference type="ARBA" id="ARBA00022540"/>
    </source>
</evidence>
<dbReference type="InterPro" id="IPR015760">
    <property type="entry name" value="TIF_IF2"/>
</dbReference>
<dbReference type="InterPro" id="IPR005225">
    <property type="entry name" value="Small_GTP-bd"/>
</dbReference>
<keyword evidence="7" id="KW-0496">Mitochondrion</keyword>
<dbReference type="Gene3D" id="3.40.50.10050">
    <property type="entry name" value="Translation initiation factor IF- 2, domain 3"/>
    <property type="match status" value="1"/>
</dbReference>
<dbReference type="Pfam" id="PF22042">
    <property type="entry name" value="EF-G_D2"/>
    <property type="match status" value="1"/>
</dbReference>
<dbReference type="PANTHER" id="PTHR43381:SF20">
    <property type="entry name" value="TRANSLATION INITIATION FACTOR IF-2, MITOCHONDRIAL"/>
    <property type="match status" value="1"/>
</dbReference>
<dbReference type="FunFam" id="3.40.50.10050:FF:000001">
    <property type="entry name" value="Translation initiation factor IF-2"/>
    <property type="match status" value="1"/>
</dbReference>
<evidence type="ECO:0000256" key="9">
    <source>
        <dbReference type="ARBA" id="ARBA00025162"/>
    </source>
</evidence>
<dbReference type="InterPro" id="IPR053905">
    <property type="entry name" value="EF-G-like_DII"/>
</dbReference>
<dbReference type="NCBIfam" id="TIGR00487">
    <property type="entry name" value="IF-2"/>
    <property type="match status" value="1"/>
</dbReference>
<organism evidence="12 13">
    <name type="scientific">Hanseniaspora guilliermondii</name>
    <dbReference type="NCBI Taxonomy" id="56406"/>
    <lineage>
        <taxon>Eukaryota</taxon>
        <taxon>Fungi</taxon>
        <taxon>Dikarya</taxon>
        <taxon>Ascomycota</taxon>
        <taxon>Saccharomycotina</taxon>
        <taxon>Saccharomycetes</taxon>
        <taxon>Saccharomycodales</taxon>
        <taxon>Saccharomycodaceae</taxon>
        <taxon>Hanseniaspora</taxon>
    </lineage>
</organism>
<dbReference type="VEuPathDB" id="FungiDB:HGUI_01076"/>
<dbReference type="InterPro" id="IPR009000">
    <property type="entry name" value="Transl_B-barrel_sf"/>
</dbReference>
<keyword evidence="5" id="KW-0648">Protein biosynthesis</keyword>
<comment type="similarity">
    <text evidence="2">Belongs to the TRAFAC class translation factor GTPase superfamily. Classic translation factor GTPase family. IF-2 subfamily.</text>
</comment>
<dbReference type="AlphaFoldDB" id="A0A1L0AZA4"/>
<dbReference type="NCBIfam" id="TIGR00231">
    <property type="entry name" value="small_GTP"/>
    <property type="match status" value="1"/>
</dbReference>
<dbReference type="EMBL" id="FQNF01000013">
    <property type="protein sequence ID" value="SGZ38876.1"/>
    <property type="molecule type" value="Genomic_DNA"/>
</dbReference>